<evidence type="ECO:0000313" key="1">
    <source>
        <dbReference type="EMBL" id="KZS05083.1"/>
    </source>
</evidence>
<sequence>MSVILVCYLSSPRPNETHETRILVHFEMAALKAATIFISCPALIKRRHFEGNFD</sequence>
<organism evidence="1 2">
    <name type="scientific">Daphnia magna</name>
    <dbReference type="NCBI Taxonomy" id="35525"/>
    <lineage>
        <taxon>Eukaryota</taxon>
        <taxon>Metazoa</taxon>
        <taxon>Ecdysozoa</taxon>
        <taxon>Arthropoda</taxon>
        <taxon>Crustacea</taxon>
        <taxon>Branchiopoda</taxon>
        <taxon>Diplostraca</taxon>
        <taxon>Cladocera</taxon>
        <taxon>Anomopoda</taxon>
        <taxon>Daphniidae</taxon>
        <taxon>Daphnia</taxon>
    </lineage>
</organism>
<gene>
    <name evidence="1" type="ORF">APZ42_031818</name>
</gene>
<proteinExistence type="predicted"/>
<name>A0A164MI89_9CRUS</name>
<dbReference type="EMBL" id="LRGB01002998">
    <property type="protein sequence ID" value="KZS05083.1"/>
    <property type="molecule type" value="Genomic_DNA"/>
</dbReference>
<accession>A0A164MI89</accession>
<evidence type="ECO:0000313" key="2">
    <source>
        <dbReference type="Proteomes" id="UP000076858"/>
    </source>
</evidence>
<dbReference type="Proteomes" id="UP000076858">
    <property type="component" value="Unassembled WGS sequence"/>
</dbReference>
<protein>
    <submittedName>
        <fullName evidence="1">Uncharacterized protein</fullName>
    </submittedName>
</protein>
<reference evidence="1 2" key="1">
    <citation type="submission" date="2016-03" db="EMBL/GenBank/DDBJ databases">
        <title>EvidentialGene: Evidence-directed Construction of Genes on Genomes.</title>
        <authorList>
            <person name="Gilbert D.G."/>
            <person name="Choi J.-H."/>
            <person name="Mockaitis K."/>
            <person name="Colbourne J."/>
            <person name="Pfrender M."/>
        </authorList>
    </citation>
    <scope>NUCLEOTIDE SEQUENCE [LARGE SCALE GENOMIC DNA]</scope>
    <source>
        <strain evidence="1 2">Xinb3</strain>
        <tissue evidence="1">Complete organism</tissue>
    </source>
</reference>
<dbReference type="AlphaFoldDB" id="A0A164MI89"/>
<keyword evidence="2" id="KW-1185">Reference proteome</keyword>
<comment type="caution">
    <text evidence="1">The sequence shown here is derived from an EMBL/GenBank/DDBJ whole genome shotgun (WGS) entry which is preliminary data.</text>
</comment>